<dbReference type="AlphaFoldDB" id="A0A914DUR7"/>
<keyword evidence="1" id="KW-1185">Reference proteome</keyword>
<evidence type="ECO:0000313" key="1">
    <source>
        <dbReference type="Proteomes" id="UP000887540"/>
    </source>
</evidence>
<reference evidence="2" key="1">
    <citation type="submission" date="2022-11" db="UniProtKB">
        <authorList>
            <consortium name="WormBaseParasite"/>
        </authorList>
    </citation>
    <scope>IDENTIFICATION</scope>
</reference>
<organism evidence="1 2">
    <name type="scientific">Acrobeloides nanus</name>
    <dbReference type="NCBI Taxonomy" id="290746"/>
    <lineage>
        <taxon>Eukaryota</taxon>
        <taxon>Metazoa</taxon>
        <taxon>Ecdysozoa</taxon>
        <taxon>Nematoda</taxon>
        <taxon>Chromadorea</taxon>
        <taxon>Rhabditida</taxon>
        <taxon>Tylenchina</taxon>
        <taxon>Cephalobomorpha</taxon>
        <taxon>Cephaloboidea</taxon>
        <taxon>Cephalobidae</taxon>
        <taxon>Acrobeloides</taxon>
    </lineage>
</organism>
<dbReference type="Proteomes" id="UP000887540">
    <property type="component" value="Unplaced"/>
</dbReference>
<evidence type="ECO:0000313" key="2">
    <source>
        <dbReference type="WBParaSite" id="ACRNAN_scaffold423.g31086.t1"/>
    </source>
</evidence>
<dbReference type="WBParaSite" id="ACRNAN_scaffold423.g31086.t1">
    <property type="protein sequence ID" value="ACRNAN_scaffold423.g31086.t1"/>
    <property type="gene ID" value="ACRNAN_scaffold423.g31086"/>
</dbReference>
<sequence length="138" mass="15946">MMLLTKRHIKSNPLQSRSASVQILIASPSFSPKIQSYIKPASRKGYLLPSDLEYARNALQVKSLSSRRSQSVPHKSTNNAKFVNSIENRWNQILNGDETLRKSVIENNDEQSAFRIACRMTKEVVDDLMREQEEYYRK</sequence>
<name>A0A914DUR7_9BILA</name>
<proteinExistence type="predicted"/>
<protein>
    <submittedName>
        <fullName evidence="2">Uncharacterized protein</fullName>
    </submittedName>
</protein>
<accession>A0A914DUR7</accession>